<sequence length="300" mass="31205">MKASAKIRQERRATPLFRAKVPVAVLGFPFVAAASTGGDPGDLSFQLRTAFSGGPSLRFTFLPDPPPAKTPFSITLSSGVGLWGSPEQSPLIVSAHLPLSSSAAAPAALSFSIQIRPSLGDFSLKRSAGGPLSAAAQNPNPFPKENGGGLYRPMPVETDGHRRPVAAVAAAEWDLIAGTTVAVRTTLPVARGAAVRLRWAVSLPAAAEGGFTFSGLRLPSLAVDKISVESSVNGEGQPAAAAAAAEEKGIPLWMKTDLEILRREHGLIREGLEELRRTAQAAAGGRRSRSIASAKEFSTA</sequence>
<dbReference type="PANTHER" id="PTHR34285">
    <property type="entry name" value="OS08G0510800 PROTEIN"/>
    <property type="match status" value="1"/>
</dbReference>
<proteinExistence type="predicted"/>
<dbReference type="EMBL" id="LR746276">
    <property type="protein sequence ID" value="CAA7406672.1"/>
    <property type="molecule type" value="Genomic_DNA"/>
</dbReference>
<reference evidence="1" key="1">
    <citation type="submission" date="2020-02" db="EMBL/GenBank/DDBJ databases">
        <authorList>
            <person name="Scholz U."/>
            <person name="Mascher M."/>
            <person name="Fiebig A."/>
        </authorList>
    </citation>
    <scope>NUCLEOTIDE SEQUENCE</scope>
</reference>
<gene>
    <name evidence="1" type="ORF">SI8410_13017350</name>
</gene>
<name>A0A7I8LA71_SPIIN</name>
<accession>A0A7I8LA71</accession>
<evidence type="ECO:0000313" key="1">
    <source>
        <dbReference type="EMBL" id="CAA7406672.1"/>
    </source>
</evidence>
<dbReference type="AlphaFoldDB" id="A0A7I8LA71"/>
<dbReference type="PANTHER" id="PTHR34285:SF6">
    <property type="entry name" value="TRANSMEMBRANE PROTEIN"/>
    <property type="match status" value="1"/>
</dbReference>
<dbReference type="OrthoDB" id="693868at2759"/>
<protein>
    <submittedName>
        <fullName evidence="1">Uncharacterized protein</fullName>
    </submittedName>
</protein>
<organism evidence="1 2">
    <name type="scientific">Spirodela intermedia</name>
    <name type="common">Intermediate duckweed</name>
    <dbReference type="NCBI Taxonomy" id="51605"/>
    <lineage>
        <taxon>Eukaryota</taxon>
        <taxon>Viridiplantae</taxon>
        <taxon>Streptophyta</taxon>
        <taxon>Embryophyta</taxon>
        <taxon>Tracheophyta</taxon>
        <taxon>Spermatophyta</taxon>
        <taxon>Magnoliopsida</taxon>
        <taxon>Liliopsida</taxon>
        <taxon>Araceae</taxon>
        <taxon>Lemnoideae</taxon>
        <taxon>Spirodela</taxon>
    </lineage>
</organism>
<dbReference type="Proteomes" id="UP000663760">
    <property type="component" value="Chromosome 13"/>
</dbReference>
<evidence type="ECO:0000313" key="2">
    <source>
        <dbReference type="Proteomes" id="UP000663760"/>
    </source>
</evidence>
<keyword evidence="2" id="KW-1185">Reference proteome</keyword>